<dbReference type="STRING" id="1805236.AUK13_01765"/>
<gene>
    <name evidence="1" type="ORF">AUK13_01765</name>
</gene>
<protein>
    <recommendedName>
        <fullName evidence="3">SpoVT-AbrB domain-containing protein</fullName>
    </recommendedName>
</protein>
<evidence type="ECO:0000313" key="2">
    <source>
        <dbReference type="Proteomes" id="UP000183922"/>
    </source>
</evidence>
<dbReference type="AlphaFoldDB" id="A0A1J5FLW3"/>
<organism evidence="1 2">
    <name type="scientific">Candidatus Kuenenbacteria bacterium CG2_30_39_24</name>
    <dbReference type="NCBI Taxonomy" id="1805236"/>
    <lineage>
        <taxon>Bacteria</taxon>
        <taxon>Candidatus Kueneniibacteriota</taxon>
    </lineage>
</organism>
<proteinExistence type="predicted"/>
<dbReference type="Proteomes" id="UP000183922">
    <property type="component" value="Unassembled WGS sequence"/>
</dbReference>
<dbReference type="EMBL" id="MNYR01000027">
    <property type="protein sequence ID" value="OIP56024.1"/>
    <property type="molecule type" value="Genomic_DNA"/>
</dbReference>
<evidence type="ECO:0008006" key="3">
    <source>
        <dbReference type="Google" id="ProtNLM"/>
    </source>
</evidence>
<accession>A0A1J5FLW3</accession>
<name>A0A1J5FLW3_9BACT</name>
<comment type="caution">
    <text evidence="1">The sequence shown here is derived from an EMBL/GenBank/DDBJ whole genome shotgun (WGS) entry which is preliminary data.</text>
</comment>
<reference evidence="1 2" key="1">
    <citation type="journal article" date="2016" name="Environ. Microbiol.">
        <title>Genomic resolution of a cold subsurface aquifer community provides metabolic insights for novel microbes adapted to high CO concentrations.</title>
        <authorList>
            <person name="Probst A.J."/>
            <person name="Castelle C.J."/>
            <person name="Singh A."/>
            <person name="Brown C.T."/>
            <person name="Anantharaman K."/>
            <person name="Sharon I."/>
            <person name="Hug L.A."/>
            <person name="Burstein D."/>
            <person name="Emerson J.B."/>
            <person name="Thomas B.C."/>
            <person name="Banfield J.F."/>
        </authorList>
    </citation>
    <scope>NUCLEOTIDE SEQUENCE [LARGE SCALE GENOMIC DNA]</scope>
    <source>
        <strain evidence="1">CG2_30_39_24</strain>
    </source>
</reference>
<evidence type="ECO:0000313" key="1">
    <source>
        <dbReference type="EMBL" id="OIP56024.1"/>
    </source>
</evidence>
<sequence length="80" mass="9172">METVTIQKATIKGQITLPVSWRGRFNTNQFLVRMFDNKLEILPADIEKLSEYTVFDAIRDNNSKPVKAADMLKVLKKMNG</sequence>